<dbReference type="GO" id="GO:0016020">
    <property type="term" value="C:membrane"/>
    <property type="evidence" value="ECO:0007669"/>
    <property type="project" value="UniProtKB-SubCell"/>
</dbReference>
<evidence type="ECO:0000256" key="4">
    <source>
        <dbReference type="ARBA" id="ARBA00022989"/>
    </source>
</evidence>
<feature type="transmembrane region" description="Helical" evidence="6">
    <location>
        <begin position="351"/>
        <end position="368"/>
    </location>
</feature>
<feature type="transmembrane region" description="Helical" evidence="6">
    <location>
        <begin position="218"/>
        <end position="239"/>
    </location>
</feature>
<evidence type="ECO:0000256" key="6">
    <source>
        <dbReference type="SAM" id="Phobius"/>
    </source>
</evidence>
<comment type="subcellular location">
    <subcellularLocation>
        <location evidence="1">Membrane</location>
        <topology evidence="1">Multi-pass membrane protein</topology>
    </subcellularLocation>
</comment>
<sequence>MSIFRRKPISDYLKNMEKSKLKKTLTALDITVMGLGVTIGTGIFVLTGVVAARYAGPGVMLSFVLAGITCVFVALAYSELASELPVAGSGYTYTYGSLGEIFAWIVGWGLVMEYTIGSAAVSVGWGAYFAGLLKSGGILIPEIFLHSPVEGGIVNLPSMVIVWVITGCLLLGMRESARVNRVLVLIKIVVIFTFLFLAGPKIDTMNYTPFLPFGWNGVSAGAAIIFFAYIGFDCVATAAEETKNPARDMPIGIVLSLLLCTVLYVAVCAVLTGVVPYYTLNNAEPVTFVLRAIGYNFGSALVGTGALCGLTTVVMVLMYSQTRAFYAMSRDGLLPAVFSDIDEKSGVPVKVTYIVGFVVSLLAGFTPIDIIAEMTSAGTLFAFFCAVSGVLVLRKTYPDLHRPFRCPALPVLAPLGILFCAYLFYNLSIYTHMLFFSWLFIGLFIYGFYGYKHSHLHNRESVTETVGFDNEMH</sequence>
<keyword evidence="5 6" id="KW-0472">Membrane</keyword>
<feature type="transmembrane region" description="Helical" evidence="6">
    <location>
        <begin position="251"/>
        <end position="277"/>
    </location>
</feature>
<dbReference type="InParanoid" id="A0A0J6WYC9"/>
<feature type="transmembrane region" description="Helical" evidence="6">
    <location>
        <begin position="406"/>
        <end position="425"/>
    </location>
</feature>
<comment type="caution">
    <text evidence="7">The sequence shown here is derived from an EMBL/GenBank/DDBJ whole genome shotgun (WGS) entry which is preliminary data.</text>
</comment>
<feature type="transmembrane region" description="Helical" evidence="6">
    <location>
        <begin position="179"/>
        <end position="198"/>
    </location>
</feature>
<reference evidence="7 8" key="1">
    <citation type="submission" date="2015-06" db="EMBL/GenBank/DDBJ databases">
        <title>Draft genome sequence of beer spoilage bacterium Megasphaera cerevisiae type strain 20462.</title>
        <authorList>
            <person name="Kutumbaka K."/>
            <person name="Pasmowitz J."/>
            <person name="Mategko J."/>
            <person name="Reyes D."/>
            <person name="Friedrich A."/>
            <person name="Han S."/>
            <person name="Martens-Habbena W."/>
            <person name="Neal-McKinney J."/>
            <person name="Janagama H.K."/>
            <person name="Nadala C."/>
            <person name="Samadpour M."/>
        </authorList>
    </citation>
    <scope>NUCLEOTIDE SEQUENCE [LARGE SCALE GENOMIC DNA]</scope>
    <source>
        <strain evidence="7 8">DSM 20462</strain>
    </source>
</reference>
<keyword evidence="8" id="KW-1185">Reference proteome</keyword>
<dbReference type="GO" id="GO:0015171">
    <property type="term" value="F:amino acid transmembrane transporter activity"/>
    <property type="evidence" value="ECO:0007669"/>
    <property type="project" value="TreeGrafter"/>
</dbReference>
<proteinExistence type="predicted"/>
<feature type="transmembrane region" description="Helical" evidence="6">
    <location>
        <begin position="59"/>
        <end position="78"/>
    </location>
</feature>
<dbReference type="EMBL" id="LEKT01000007">
    <property type="protein sequence ID" value="KMO87253.1"/>
    <property type="molecule type" value="Genomic_DNA"/>
</dbReference>
<evidence type="ECO:0000256" key="5">
    <source>
        <dbReference type="ARBA" id="ARBA00023136"/>
    </source>
</evidence>
<feature type="transmembrane region" description="Helical" evidence="6">
    <location>
        <begin position="374"/>
        <end position="394"/>
    </location>
</feature>
<keyword evidence="3 6" id="KW-0812">Transmembrane</keyword>
<dbReference type="STRING" id="39029.BSR42_12190"/>
<feature type="transmembrane region" description="Helical" evidence="6">
    <location>
        <begin position="152"/>
        <end position="172"/>
    </location>
</feature>
<evidence type="ECO:0000256" key="2">
    <source>
        <dbReference type="ARBA" id="ARBA00022448"/>
    </source>
</evidence>
<dbReference type="PANTHER" id="PTHR43243:SF4">
    <property type="entry name" value="CATIONIC AMINO ACID TRANSPORTER 4"/>
    <property type="match status" value="1"/>
</dbReference>
<feature type="transmembrane region" description="Helical" evidence="6">
    <location>
        <begin position="30"/>
        <end position="52"/>
    </location>
</feature>
<feature type="transmembrane region" description="Helical" evidence="6">
    <location>
        <begin position="431"/>
        <end position="449"/>
    </location>
</feature>
<feature type="transmembrane region" description="Helical" evidence="6">
    <location>
        <begin position="297"/>
        <end position="320"/>
    </location>
</feature>
<dbReference type="OrthoDB" id="9762947at2"/>
<feature type="transmembrane region" description="Helical" evidence="6">
    <location>
        <begin position="118"/>
        <end position="140"/>
    </location>
</feature>
<dbReference type="Pfam" id="PF13520">
    <property type="entry name" value="AA_permease_2"/>
    <property type="match status" value="1"/>
</dbReference>
<dbReference type="Proteomes" id="UP000036503">
    <property type="component" value="Unassembled WGS sequence"/>
</dbReference>
<feature type="transmembrane region" description="Helical" evidence="6">
    <location>
        <begin position="90"/>
        <end position="111"/>
    </location>
</feature>
<dbReference type="PATRIC" id="fig|1122219.3.peg.2752"/>
<dbReference type="PANTHER" id="PTHR43243">
    <property type="entry name" value="INNER MEMBRANE TRANSPORTER YGJI-RELATED"/>
    <property type="match status" value="1"/>
</dbReference>
<organism evidence="7 8">
    <name type="scientific">Megasphaera cerevisiae DSM 20462</name>
    <dbReference type="NCBI Taxonomy" id="1122219"/>
    <lineage>
        <taxon>Bacteria</taxon>
        <taxon>Bacillati</taxon>
        <taxon>Bacillota</taxon>
        <taxon>Negativicutes</taxon>
        <taxon>Veillonellales</taxon>
        <taxon>Veillonellaceae</taxon>
        <taxon>Megasphaera</taxon>
    </lineage>
</organism>
<dbReference type="RefSeq" id="WP_048513409.1">
    <property type="nucleotide sequence ID" value="NZ_FUXD01000005.1"/>
</dbReference>
<dbReference type="PIRSF" id="PIRSF006060">
    <property type="entry name" value="AA_transporter"/>
    <property type="match status" value="1"/>
</dbReference>
<evidence type="ECO:0000256" key="1">
    <source>
        <dbReference type="ARBA" id="ARBA00004141"/>
    </source>
</evidence>
<evidence type="ECO:0000313" key="8">
    <source>
        <dbReference type="Proteomes" id="UP000036503"/>
    </source>
</evidence>
<dbReference type="InterPro" id="IPR002293">
    <property type="entry name" value="AA/rel_permease1"/>
</dbReference>
<protein>
    <submittedName>
        <fullName evidence="7">Amino acid permease</fullName>
    </submittedName>
</protein>
<gene>
    <name evidence="7" type="ORF">AB840_03285</name>
</gene>
<name>A0A0J6WYC9_9FIRM</name>
<keyword evidence="2" id="KW-0813">Transport</keyword>
<keyword evidence="4 6" id="KW-1133">Transmembrane helix</keyword>
<dbReference type="AlphaFoldDB" id="A0A0J6WYC9"/>
<dbReference type="Gene3D" id="1.20.1740.10">
    <property type="entry name" value="Amino acid/polyamine transporter I"/>
    <property type="match status" value="1"/>
</dbReference>
<accession>A0A0J6WYC9</accession>
<evidence type="ECO:0000313" key="7">
    <source>
        <dbReference type="EMBL" id="KMO87253.1"/>
    </source>
</evidence>
<evidence type="ECO:0000256" key="3">
    <source>
        <dbReference type="ARBA" id="ARBA00022692"/>
    </source>
</evidence>